<sequence length="479" mass="53441">MERDVILADFQACTGLHNVEYCISVLEAHEWNLTEAVTSALSECATDTYPDFPRSNAEPLTHSPMDPEPGSHNEHQQHGEPSPHPVVVPNIRAPPSPARSRGKAAASQATNTEPYPVIEVDAGPVLSAGSVRILHFDIHLELPAESHSGEPRVYQDCFTFPETETVGSLKHHFIERGITELTLLATSPGWASVLPEITPNSLLEHLSFEGHSAHSFTDNSVTLRLLHLPKYNTIRAQLVHTPMATDRPDTNLKVKSYPHIELRVHVCRDQASTGVSSPTSLGQSSSTPHGFRTYALRLRPEWRVNRICHDVAGLVEVPTGRQLWSAESPRERNFTNSTDSELNRLALELNRHCLRVPSNGIRPVNTTPGNPTLHDLGLRSDTVYVLYLSEKSGKPRDPDLPSKPSTDHKKLNPREDSVLVPESCSPRSDMDRTSTKRPLDHSGFHHQKRTERMRSFDNVSQLTRYVRVDFGTVLILQKQ</sequence>
<evidence type="ECO:0000256" key="1">
    <source>
        <dbReference type="SAM" id="MobiDB-lite"/>
    </source>
</evidence>
<feature type="compositionally biased region" description="Pro residues" evidence="1">
    <location>
        <begin position="82"/>
        <end position="97"/>
    </location>
</feature>
<evidence type="ECO:0000313" key="3">
    <source>
        <dbReference type="Proteomes" id="UP000324629"/>
    </source>
</evidence>
<evidence type="ECO:0000313" key="2">
    <source>
        <dbReference type="EMBL" id="KAA3674432.1"/>
    </source>
</evidence>
<name>A0A5J4NG27_9TREM</name>
<feature type="region of interest" description="Disordered" evidence="1">
    <location>
        <begin position="49"/>
        <end position="110"/>
    </location>
</feature>
<proteinExistence type="predicted"/>
<reference evidence="2 3" key="1">
    <citation type="journal article" date="2019" name="Gigascience">
        <title>Whole-genome sequence of the oriental lung fluke Paragonimus westermani.</title>
        <authorList>
            <person name="Oey H."/>
            <person name="Zakrzewski M."/>
            <person name="Narain K."/>
            <person name="Devi K.R."/>
            <person name="Agatsuma T."/>
            <person name="Nawaratna S."/>
            <person name="Gobert G.N."/>
            <person name="Jones M.K."/>
            <person name="Ragan M.A."/>
            <person name="McManus D.P."/>
            <person name="Krause L."/>
        </authorList>
    </citation>
    <scope>NUCLEOTIDE SEQUENCE [LARGE SCALE GENOMIC DNA]</scope>
    <source>
        <strain evidence="2 3">IND2009</strain>
    </source>
</reference>
<feature type="region of interest" description="Disordered" evidence="1">
    <location>
        <begin position="390"/>
        <end position="451"/>
    </location>
</feature>
<dbReference type="Pfam" id="PF14555">
    <property type="entry name" value="UBA_4"/>
    <property type="match status" value="1"/>
</dbReference>
<feature type="compositionally biased region" description="Basic and acidic residues" evidence="1">
    <location>
        <begin position="391"/>
        <end position="417"/>
    </location>
</feature>
<dbReference type="Proteomes" id="UP000324629">
    <property type="component" value="Unassembled WGS sequence"/>
</dbReference>
<evidence type="ECO:0008006" key="4">
    <source>
        <dbReference type="Google" id="ProtNLM"/>
    </source>
</evidence>
<gene>
    <name evidence="2" type="ORF">DEA37_0011587</name>
</gene>
<dbReference type="AlphaFoldDB" id="A0A5J4NG27"/>
<accession>A0A5J4NG27</accession>
<keyword evidence="3" id="KW-1185">Reference proteome</keyword>
<organism evidence="2 3">
    <name type="scientific">Paragonimus westermani</name>
    <dbReference type="NCBI Taxonomy" id="34504"/>
    <lineage>
        <taxon>Eukaryota</taxon>
        <taxon>Metazoa</taxon>
        <taxon>Spiralia</taxon>
        <taxon>Lophotrochozoa</taxon>
        <taxon>Platyhelminthes</taxon>
        <taxon>Trematoda</taxon>
        <taxon>Digenea</taxon>
        <taxon>Plagiorchiida</taxon>
        <taxon>Troglotremata</taxon>
        <taxon>Troglotrematidae</taxon>
        <taxon>Paragonimus</taxon>
    </lineage>
</organism>
<dbReference type="InterPro" id="IPR044541">
    <property type="entry name" value="FAF1_UBA"/>
</dbReference>
<dbReference type="Gene3D" id="1.10.8.10">
    <property type="entry name" value="DNA helicase RuvA subunit, C-terminal domain"/>
    <property type="match status" value="1"/>
</dbReference>
<feature type="compositionally biased region" description="Basic and acidic residues" evidence="1">
    <location>
        <begin position="428"/>
        <end position="443"/>
    </location>
</feature>
<protein>
    <recommendedName>
        <fullName evidence="4">UBX domain-containing protein</fullName>
    </recommendedName>
</protein>
<feature type="compositionally biased region" description="Basic and acidic residues" evidence="1">
    <location>
        <begin position="69"/>
        <end position="78"/>
    </location>
</feature>
<dbReference type="CDD" id="cd14413">
    <property type="entry name" value="UBA_FAF1"/>
    <property type="match status" value="1"/>
</dbReference>
<comment type="caution">
    <text evidence="2">The sequence shown here is derived from an EMBL/GenBank/DDBJ whole genome shotgun (WGS) entry which is preliminary data.</text>
</comment>
<dbReference type="EMBL" id="QNGE01003156">
    <property type="protein sequence ID" value="KAA3674432.1"/>
    <property type="molecule type" value="Genomic_DNA"/>
</dbReference>